<feature type="non-terminal residue" evidence="2">
    <location>
        <position position="1"/>
    </location>
</feature>
<evidence type="ECO:0000313" key="3">
    <source>
        <dbReference type="Proteomes" id="UP001177023"/>
    </source>
</evidence>
<organism evidence="2 3">
    <name type="scientific">Mesorhabditis spiculigera</name>
    <dbReference type="NCBI Taxonomy" id="96644"/>
    <lineage>
        <taxon>Eukaryota</taxon>
        <taxon>Metazoa</taxon>
        <taxon>Ecdysozoa</taxon>
        <taxon>Nematoda</taxon>
        <taxon>Chromadorea</taxon>
        <taxon>Rhabditida</taxon>
        <taxon>Rhabditina</taxon>
        <taxon>Rhabditomorpha</taxon>
        <taxon>Rhabditoidea</taxon>
        <taxon>Rhabditidae</taxon>
        <taxon>Mesorhabditinae</taxon>
        <taxon>Mesorhabditis</taxon>
    </lineage>
</organism>
<keyword evidence="3" id="KW-1185">Reference proteome</keyword>
<feature type="region of interest" description="Disordered" evidence="1">
    <location>
        <begin position="161"/>
        <end position="213"/>
    </location>
</feature>
<feature type="compositionally biased region" description="Polar residues" evidence="1">
    <location>
        <begin position="134"/>
        <end position="144"/>
    </location>
</feature>
<feature type="region of interest" description="Disordered" evidence="1">
    <location>
        <begin position="40"/>
        <end position="147"/>
    </location>
</feature>
<reference evidence="2" key="1">
    <citation type="submission" date="2023-06" db="EMBL/GenBank/DDBJ databases">
        <authorList>
            <person name="Delattre M."/>
        </authorList>
    </citation>
    <scope>NUCLEOTIDE SEQUENCE</scope>
    <source>
        <strain evidence="2">AF72</strain>
    </source>
</reference>
<gene>
    <name evidence="2" type="ORF">MSPICULIGERA_LOCUS22520</name>
</gene>
<dbReference type="AlphaFoldDB" id="A0AA36DBK0"/>
<protein>
    <submittedName>
        <fullName evidence="2">Uncharacterized protein</fullName>
    </submittedName>
</protein>
<feature type="compositionally biased region" description="Basic residues" evidence="1">
    <location>
        <begin position="95"/>
        <end position="113"/>
    </location>
</feature>
<evidence type="ECO:0000256" key="1">
    <source>
        <dbReference type="SAM" id="MobiDB-lite"/>
    </source>
</evidence>
<sequence length="213" mass="23264">MEPRARFCRGMETTCRSRAHQHFGWMIGGFVTWWYNGVPPPSDATNNGQKGAKPINSMEATKDESTTSKESPPQSATSSKRSGAKSKGSKSNGSSKKKKKKTKLRKGYQRFRTPHQSSKEDARVVKEAMENGGDTDTSRPISDTPSKDVKEAVALVDEAEVSTARGLFDGPPSEMADCPDSEEMRRSANGQPTDKPHDTDHPDAAREEPPNGP</sequence>
<accession>A0AA36DBK0</accession>
<evidence type="ECO:0000313" key="2">
    <source>
        <dbReference type="EMBL" id="CAJ0584467.1"/>
    </source>
</evidence>
<comment type="caution">
    <text evidence="2">The sequence shown here is derived from an EMBL/GenBank/DDBJ whole genome shotgun (WGS) entry which is preliminary data.</text>
</comment>
<feature type="compositionally biased region" description="Basic and acidic residues" evidence="1">
    <location>
        <begin position="117"/>
        <end position="129"/>
    </location>
</feature>
<name>A0AA36DBK0_9BILA</name>
<dbReference type="EMBL" id="CATQJA010002696">
    <property type="protein sequence ID" value="CAJ0584467.1"/>
    <property type="molecule type" value="Genomic_DNA"/>
</dbReference>
<feature type="compositionally biased region" description="Basic and acidic residues" evidence="1">
    <location>
        <begin position="194"/>
        <end position="213"/>
    </location>
</feature>
<dbReference type="Proteomes" id="UP001177023">
    <property type="component" value="Unassembled WGS sequence"/>
</dbReference>
<proteinExistence type="predicted"/>